<dbReference type="SUPFAM" id="SSF53098">
    <property type="entry name" value="Ribonuclease H-like"/>
    <property type="match status" value="1"/>
</dbReference>
<dbReference type="PROSITE" id="PS50879">
    <property type="entry name" value="RNASE_H_1"/>
    <property type="match status" value="1"/>
</dbReference>
<evidence type="ECO:0000313" key="3">
    <source>
        <dbReference type="EMBL" id="GCB64387.1"/>
    </source>
</evidence>
<dbReference type="EMBL" id="BFAA01002748">
    <property type="protein sequence ID" value="GCB64387.1"/>
    <property type="molecule type" value="Genomic_DNA"/>
</dbReference>
<dbReference type="GO" id="GO:0003676">
    <property type="term" value="F:nucleic acid binding"/>
    <property type="evidence" value="ECO:0007669"/>
    <property type="project" value="InterPro"/>
</dbReference>
<accession>A0A401NU55</accession>
<protein>
    <recommendedName>
        <fullName evidence="2">RNase H type-1 domain-containing protein</fullName>
    </recommendedName>
</protein>
<dbReference type="AlphaFoldDB" id="A0A401NU55"/>
<feature type="domain" description="RNase H type-1" evidence="2">
    <location>
        <begin position="1"/>
        <end position="76"/>
    </location>
</feature>
<dbReference type="InterPro" id="IPR012337">
    <property type="entry name" value="RNaseH-like_sf"/>
</dbReference>
<gene>
    <name evidence="3" type="ORF">scyTo_0007531</name>
</gene>
<feature type="region of interest" description="Disordered" evidence="1">
    <location>
        <begin position="53"/>
        <end position="77"/>
    </location>
</feature>
<feature type="compositionally biased region" description="Basic and acidic residues" evidence="1">
    <location>
        <begin position="55"/>
        <end position="75"/>
    </location>
</feature>
<keyword evidence="4" id="KW-1185">Reference proteome</keyword>
<name>A0A401NU55_SCYTO</name>
<dbReference type="Gene3D" id="3.30.420.10">
    <property type="entry name" value="Ribonuclease H-like superfamily/Ribonuclease H"/>
    <property type="match status" value="1"/>
</dbReference>
<evidence type="ECO:0000313" key="4">
    <source>
        <dbReference type="Proteomes" id="UP000288216"/>
    </source>
</evidence>
<dbReference type="Proteomes" id="UP000288216">
    <property type="component" value="Unassembled WGS sequence"/>
</dbReference>
<evidence type="ECO:0000259" key="2">
    <source>
        <dbReference type="PROSITE" id="PS50879"/>
    </source>
</evidence>
<dbReference type="InterPro" id="IPR036397">
    <property type="entry name" value="RNaseH_sf"/>
</dbReference>
<sequence length="155" mass="17127">MFTCNSCTEYMAIWSLRRYTSSDGNPLTTKPLLEKIVAAIGEGGDRYIHKVKAHSKTEPRAEGNQRADQFAKEGARTSVTWDPYEEGQVAAVRGQPEEKRSTGVVLAPDLGTVQAQDPILKATLTAIPRQEKVECPYRAADVAVKEGMLFKGDKW</sequence>
<proteinExistence type="predicted"/>
<dbReference type="Pfam" id="PF00075">
    <property type="entry name" value="RNase_H"/>
    <property type="match status" value="1"/>
</dbReference>
<dbReference type="GO" id="GO:0004523">
    <property type="term" value="F:RNA-DNA hybrid ribonuclease activity"/>
    <property type="evidence" value="ECO:0007669"/>
    <property type="project" value="InterPro"/>
</dbReference>
<organism evidence="3 4">
    <name type="scientific">Scyliorhinus torazame</name>
    <name type="common">Cloudy catshark</name>
    <name type="synonym">Catulus torazame</name>
    <dbReference type="NCBI Taxonomy" id="75743"/>
    <lineage>
        <taxon>Eukaryota</taxon>
        <taxon>Metazoa</taxon>
        <taxon>Chordata</taxon>
        <taxon>Craniata</taxon>
        <taxon>Vertebrata</taxon>
        <taxon>Chondrichthyes</taxon>
        <taxon>Elasmobranchii</taxon>
        <taxon>Galeomorphii</taxon>
        <taxon>Galeoidea</taxon>
        <taxon>Carcharhiniformes</taxon>
        <taxon>Scyliorhinidae</taxon>
        <taxon>Scyliorhinus</taxon>
    </lineage>
</organism>
<comment type="caution">
    <text evidence="3">The sequence shown here is derived from an EMBL/GenBank/DDBJ whole genome shotgun (WGS) entry which is preliminary data.</text>
</comment>
<reference evidence="3 4" key="1">
    <citation type="journal article" date="2018" name="Nat. Ecol. Evol.">
        <title>Shark genomes provide insights into elasmobranch evolution and the origin of vertebrates.</title>
        <authorList>
            <person name="Hara Y"/>
            <person name="Yamaguchi K"/>
            <person name="Onimaru K"/>
            <person name="Kadota M"/>
            <person name="Koyanagi M"/>
            <person name="Keeley SD"/>
            <person name="Tatsumi K"/>
            <person name="Tanaka K"/>
            <person name="Motone F"/>
            <person name="Kageyama Y"/>
            <person name="Nozu R"/>
            <person name="Adachi N"/>
            <person name="Nishimura O"/>
            <person name="Nakagawa R"/>
            <person name="Tanegashima C"/>
            <person name="Kiyatake I"/>
            <person name="Matsumoto R"/>
            <person name="Murakumo K"/>
            <person name="Nishida K"/>
            <person name="Terakita A"/>
            <person name="Kuratani S"/>
            <person name="Sato K"/>
            <person name="Hyodo S Kuraku.S."/>
        </authorList>
    </citation>
    <scope>NUCLEOTIDE SEQUENCE [LARGE SCALE GENOMIC DNA]</scope>
</reference>
<dbReference type="InterPro" id="IPR002156">
    <property type="entry name" value="RNaseH_domain"/>
</dbReference>
<evidence type="ECO:0000256" key="1">
    <source>
        <dbReference type="SAM" id="MobiDB-lite"/>
    </source>
</evidence>